<evidence type="ECO:0000256" key="1">
    <source>
        <dbReference type="ARBA" id="ARBA00004477"/>
    </source>
</evidence>
<feature type="transmembrane region" description="Helical" evidence="10">
    <location>
        <begin position="33"/>
        <end position="58"/>
    </location>
</feature>
<keyword evidence="6 10" id="KW-0812">Transmembrane</keyword>
<feature type="transmembrane region" description="Helical" evidence="10">
    <location>
        <begin position="155"/>
        <end position="181"/>
    </location>
</feature>
<feature type="transmembrane region" description="Helical" evidence="10">
    <location>
        <begin position="385"/>
        <end position="408"/>
    </location>
</feature>
<evidence type="ECO:0008006" key="13">
    <source>
        <dbReference type="Google" id="ProtNLM"/>
    </source>
</evidence>
<keyword evidence="7" id="KW-0256">Endoplasmic reticulum</keyword>
<feature type="transmembrane region" description="Helical" evidence="10">
    <location>
        <begin position="360"/>
        <end position="378"/>
    </location>
</feature>
<protein>
    <recommendedName>
        <fullName evidence="13">Glycosyltransferase RgtA/B/C/D-like domain-containing protein</fullName>
    </recommendedName>
</protein>
<comment type="pathway">
    <text evidence="2">Glycolipid biosynthesis; glycosylphosphatidylinositol-anchor biosynthesis.</text>
</comment>
<evidence type="ECO:0000256" key="6">
    <source>
        <dbReference type="ARBA" id="ARBA00022692"/>
    </source>
</evidence>
<comment type="caution">
    <text evidence="11">The sequence shown here is derived from an EMBL/GenBank/DDBJ whole genome shotgun (WGS) entry which is preliminary data.</text>
</comment>
<evidence type="ECO:0000256" key="2">
    <source>
        <dbReference type="ARBA" id="ARBA00004687"/>
    </source>
</evidence>
<feature type="transmembrane region" description="Helical" evidence="10">
    <location>
        <begin position="330"/>
        <end position="348"/>
    </location>
</feature>
<evidence type="ECO:0000256" key="3">
    <source>
        <dbReference type="ARBA" id="ARBA00022502"/>
    </source>
</evidence>
<dbReference type="Pfam" id="PF04188">
    <property type="entry name" value="Mannosyl_trans2"/>
    <property type="match status" value="1"/>
</dbReference>
<keyword evidence="9 10" id="KW-0472">Membrane</keyword>
<dbReference type="EMBL" id="BNJG01000001">
    <property type="protein sequence ID" value="GHO54725.1"/>
    <property type="molecule type" value="Genomic_DNA"/>
</dbReference>
<keyword evidence="12" id="KW-1185">Reference proteome</keyword>
<evidence type="ECO:0000313" key="11">
    <source>
        <dbReference type="EMBL" id="GHO54725.1"/>
    </source>
</evidence>
<feature type="transmembrane region" description="Helical" evidence="10">
    <location>
        <begin position="236"/>
        <end position="258"/>
    </location>
</feature>
<accession>A0ABQ3UPV1</accession>
<feature type="transmembrane region" description="Helical" evidence="10">
    <location>
        <begin position="121"/>
        <end position="143"/>
    </location>
</feature>
<reference evidence="11 12" key="1">
    <citation type="journal article" date="2021" name="Int. J. Syst. Evol. Microbiol.">
        <title>Reticulibacter mediterranei gen. nov., sp. nov., within the new family Reticulibacteraceae fam. nov., and Ktedonospora formicarum gen. nov., sp. nov., Ktedonobacter robiniae sp. nov., Dictyobacter formicarum sp. nov. and Dictyobacter arantiisoli sp. nov., belonging to the class Ktedonobacteria.</title>
        <authorList>
            <person name="Yabe S."/>
            <person name="Zheng Y."/>
            <person name="Wang C.M."/>
            <person name="Sakai Y."/>
            <person name="Abe K."/>
            <person name="Yokota A."/>
            <person name="Donadio S."/>
            <person name="Cavaletti L."/>
            <person name="Monciardini P."/>
        </authorList>
    </citation>
    <scope>NUCLEOTIDE SEQUENCE [LARGE SCALE GENOMIC DNA]</scope>
    <source>
        <strain evidence="11 12">SOSP1-30</strain>
    </source>
</reference>
<sequence length="409" mass="46818">MLAEHAEVTEKREVVKKEEAGSKEQGWRKWGKATLAVLPLYLGIHVAFFIISCLAMLFRIDDFAWTNMPLSTLWQEWHHWDVGNYIVLAQHGYTAAWRTAFFPLQPMLIAALTPLTHDNPLIASMCISNIAFLVLLVVFYQLVKEDFDQERAERAILYLVVFPTAFFLAAGYTDALFLALALSCFYNMRRGHWWLAGLFGFFASLTRSAGVFLLVPFAYEYVRQRQFALKRLLQPAVLSMGLVPLGTGLFAAYCYLRFGDPLAFSHAQAHWNRQLTFPWMGLLDSALAVKRSSGFLSFQSLRNLIDLGCDLLILGLLVLCFVGPWRLPRAYLSYVLYGLVLWLFFHLVTKTDERYALESMSRYVIELFPAFVLLATLGRNKYVNYLYLMGSGAVLFFLLTQFLTGHWVL</sequence>
<dbReference type="Proteomes" id="UP000654345">
    <property type="component" value="Unassembled WGS sequence"/>
</dbReference>
<evidence type="ECO:0000256" key="5">
    <source>
        <dbReference type="ARBA" id="ARBA00022679"/>
    </source>
</evidence>
<evidence type="ECO:0000256" key="4">
    <source>
        <dbReference type="ARBA" id="ARBA00022676"/>
    </source>
</evidence>
<feature type="transmembrane region" description="Helical" evidence="10">
    <location>
        <begin position="193"/>
        <end position="215"/>
    </location>
</feature>
<dbReference type="RefSeq" id="WP_201371400.1">
    <property type="nucleotide sequence ID" value="NZ_BNJG01000001.1"/>
</dbReference>
<keyword evidence="4" id="KW-0328">Glycosyltransferase</keyword>
<evidence type="ECO:0000256" key="7">
    <source>
        <dbReference type="ARBA" id="ARBA00022824"/>
    </source>
</evidence>
<keyword evidence="3" id="KW-0337">GPI-anchor biosynthesis</keyword>
<dbReference type="PANTHER" id="PTHR12468">
    <property type="entry name" value="GPI MANNOSYLTRANSFERASE 2"/>
    <property type="match status" value="1"/>
</dbReference>
<keyword evidence="5" id="KW-0808">Transferase</keyword>
<name>A0ABQ3UPV1_9CHLR</name>
<gene>
    <name evidence="11" type="ORF">KSB_32000</name>
</gene>
<evidence type="ECO:0000256" key="8">
    <source>
        <dbReference type="ARBA" id="ARBA00022989"/>
    </source>
</evidence>
<proteinExistence type="predicted"/>
<evidence type="ECO:0000256" key="10">
    <source>
        <dbReference type="SAM" id="Phobius"/>
    </source>
</evidence>
<dbReference type="InterPro" id="IPR007315">
    <property type="entry name" value="PIG-V/Gpi18"/>
</dbReference>
<evidence type="ECO:0000313" key="12">
    <source>
        <dbReference type="Proteomes" id="UP000654345"/>
    </source>
</evidence>
<dbReference type="PANTHER" id="PTHR12468:SF2">
    <property type="entry name" value="GPI MANNOSYLTRANSFERASE 2"/>
    <property type="match status" value="1"/>
</dbReference>
<keyword evidence="8 10" id="KW-1133">Transmembrane helix</keyword>
<feature type="transmembrane region" description="Helical" evidence="10">
    <location>
        <begin position="304"/>
        <end position="323"/>
    </location>
</feature>
<comment type="subcellular location">
    <subcellularLocation>
        <location evidence="1">Endoplasmic reticulum membrane</location>
        <topology evidence="1">Multi-pass membrane protein</topology>
    </subcellularLocation>
</comment>
<evidence type="ECO:0000256" key="9">
    <source>
        <dbReference type="ARBA" id="ARBA00023136"/>
    </source>
</evidence>
<organism evidence="11 12">
    <name type="scientific">Ktedonobacter robiniae</name>
    <dbReference type="NCBI Taxonomy" id="2778365"/>
    <lineage>
        <taxon>Bacteria</taxon>
        <taxon>Bacillati</taxon>
        <taxon>Chloroflexota</taxon>
        <taxon>Ktedonobacteria</taxon>
        <taxon>Ktedonobacterales</taxon>
        <taxon>Ktedonobacteraceae</taxon>
        <taxon>Ktedonobacter</taxon>
    </lineage>
</organism>